<feature type="transmembrane region" description="Helical" evidence="17">
    <location>
        <begin position="767"/>
        <end position="789"/>
    </location>
</feature>
<dbReference type="NCBIfam" id="TIGR01511">
    <property type="entry name" value="ATPase-IB1_Cu"/>
    <property type="match status" value="1"/>
</dbReference>
<feature type="domain" description="HMA" evidence="18">
    <location>
        <begin position="6"/>
        <end position="72"/>
    </location>
</feature>
<keyword evidence="4 17" id="KW-1003">Cell membrane</keyword>
<evidence type="ECO:0000256" key="9">
    <source>
        <dbReference type="ARBA" id="ARBA00022796"/>
    </source>
</evidence>
<feature type="transmembrane region" description="Helical" evidence="17">
    <location>
        <begin position="425"/>
        <end position="446"/>
    </location>
</feature>
<dbReference type="NCBIfam" id="TIGR01525">
    <property type="entry name" value="ATPase-IB_hvy"/>
    <property type="match status" value="1"/>
</dbReference>
<accession>A0A1I3MM24</accession>
<comment type="subcellular location">
    <subcellularLocation>
        <location evidence="1">Cell membrane</location>
        <topology evidence="1">Multi-pass membrane protein</topology>
    </subcellularLocation>
</comment>
<dbReference type="InterPro" id="IPR036163">
    <property type="entry name" value="HMA_dom_sf"/>
</dbReference>
<dbReference type="GO" id="GO:0055070">
    <property type="term" value="P:copper ion homeostasis"/>
    <property type="evidence" value="ECO:0007669"/>
    <property type="project" value="TreeGrafter"/>
</dbReference>
<dbReference type="InterPro" id="IPR023298">
    <property type="entry name" value="ATPase_P-typ_TM_dom_sf"/>
</dbReference>
<dbReference type="Pfam" id="PF00403">
    <property type="entry name" value="HMA"/>
    <property type="match status" value="2"/>
</dbReference>
<keyword evidence="12" id="KW-1278">Translocase</keyword>
<feature type="transmembrane region" description="Helical" evidence="17">
    <location>
        <begin position="795"/>
        <end position="814"/>
    </location>
</feature>
<protein>
    <submittedName>
        <fullName evidence="19">Cu+-exporting ATPase</fullName>
    </submittedName>
</protein>
<dbReference type="NCBIfam" id="TIGR00003">
    <property type="entry name" value="copper ion binding protein"/>
    <property type="match status" value="2"/>
</dbReference>
<dbReference type="GO" id="GO:0005507">
    <property type="term" value="F:copper ion binding"/>
    <property type="evidence" value="ECO:0007669"/>
    <property type="project" value="InterPro"/>
</dbReference>
<keyword evidence="14" id="KW-0186">Copper</keyword>
<keyword evidence="13 17" id="KW-1133">Transmembrane helix</keyword>
<dbReference type="PRINTS" id="PR00943">
    <property type="entry name" value="CUATPASE"/>
</dbReference>
<dbReference type="SUPFAM" id="SSF81653">
    <property type="entry name" value="Calcium ATPase, transduction domain A"/>
    <property type="match status" value="1"/>
</dbReference>
<evidence type="ECO:0000256" key="4">
    <source>
        <dbReference type="ARBA" id="ARBA00022475"/>
    </source>
</evidence>
<dbReference type="FunFam" id="2.70.150.10:FF:000020">
    <property type="entry name" value="Copper-exporting P-type ATPase A"/>
    <property type="match status" value="1"/>
</dbReference>
<dbReference type="PANTHER" id="PTHR43520">
    <property type="entry name" value="ATP7, ISOFORM B"/>
    <property type="match status" value="1"/>
</dbReference>
<dbReference type="Gene3D" id="3.30.70.100">
    <property type="match status" value="2"/>
</dbReference>
<dbReference type="GO" id="GO:0005886">
    <property type="term" value="C:plasma membrane"/>
    <property type="evidence" value="ECO:0007669"/>
    <property type="project" value="UniProtKB-SubCell"/>
</dbReference>
<dbReference type="STRING" id="52560.SAMN04488082_10116"/>
<dbReference type="RefSeq" id="WP_092372124.1">
    <property type="nucleotide sequence ID" value="NZ_FORX01000001.1"/>
</dbReference>
<feature type="transmembrane region" description="Helical" evidence="17">
    <location>
        <begin position="452"/>
        <end position="475"/>
    </location>
</feature>
<dbReference type="SFLD" id="SFLDG00002">
    <property type="entry name" value="C1.7:_P-type_atpase_like"/>
    <property type="match status" value="1"/>
</dbReference>
<dbReference type="GO" id="GO:0005524">
    <property type="term" value="F:ATP binding"/>
    <property type="evidence" value="ECO:0007669"/>
    <property type="project" value="UniProtKB-UniRule"/>
</dbReference>
<dbReference type="GO" id="GO:0043682">
    <property type="term" value="F:P-type divalent copper transporter activity"/>
    <property type="evidence" value="ECO:0007669"/>
    <property type="project" value="TreeGrafter"/>
</dbReference>
<keyword evidence="10 17" id="KW-0067">ATP-binding</keyword>
<evidence type="ECO:0000259" key="18">
    <source>
        <dbReference type="PROSITE" id="PS50846"/>
    </source>
</evidence>
<dbReference type="PROSITE" id="PS00154">
    <property type="entry name" value="ATPASE_E1_E2"/>
    <property type="match status" value="1"/>
</dbReference>
<dbReference type="GO" id="GO:0060003">
    <property type="term" value="P:copper ion export"/>
    <property type="evidence" value="ECO:0007669"/>
    <property type="project" value="UniProtKB-ARBA"/>
</dbReference>
<dbReference type="AlphaFoldDB" id="A0A1I3MM24"/>
<dbReference type="FunFam" id="3.30.70.100:FF:000001">
    <property type="entry name" value="ATPase copper transporting beta"/>
    <property type="match status" value="2"/>
</dbReference>
<feature type="transmembrane region" description="Helical" evidence="17">
    <location>
        <begin position="241"/>
        <end position="261"/>
    </location>
</feature>
<dbReference type="InterPro" id="IPR006122">
    <property type="entry name" value="HMA_Cu_ion-bd"/>
</dbReference>
<evidence type="ECO:0000256" key="13">
    <source>
        <dbReference type="ARBA" id="ARBA00022989"/>
    </source>
</evidence>
<keyword evidence="5 17" id="KW-0812">Transmembrane</keyword>
<dbReference type="GO" id="GO:0016887">
    <property type="term" value="F:ATP hydrolysis activity"/>
    <property type="evidence" value="ECO:0007669"/>
    <property type="project" value="InterPro"/>
</dbReference>
<dbReference type="CDD" id="cd02094">
    <property type="entry name" value="P-type_ATPase_Cu-like"/>
    <property type="match status" value="1"/>
</dbReference>
<keyword evidence="20" id="KW-1185">Reference proteome</keyword>
<dbReference type="InterPro" id="IPR001757">
    <property type="entry name" value="P_typ_ATPase"/>
</dbReference>
<dbReference type="InterPro" id="IPR018303">
    <property type="entry name" value="ATPase_P-typ_P_site"/>
</dbReference>
<dbReference type="InterPro" id="IPR027256">
    <property type="entry name" value="P-typ_ATPase_IB"/>
</dbReference>
<keyword evidence="6 17" id="KW-0479">Metal-binding</keyword>
<keyword evidence="15" id="KW-0406">Ion transport</keyword>
<dbReference type="InterPro" id="IPR017969">
    <property type="entry name" value="Heavy-metal-associated_CS"/>
</dbReference>
<dbReference type="SUPFAM" id="SSF81665">
    <property type="entry name" value="Calcium ATPase, transmembrane domain M"/>
    <property type="match status" value="1"/>
</dbReference>
<evidence type="ECO:0000313" key="20">
    <source>
        <dbReference type="Proteomes" id="UP000198635"/>
    </source>
</evidence>
<dbReference type="PRINTS" id="PR00942">
    <property type="entry name" value="CUATPASEI"/>
</dbReference>
<dbReference type="SUPFAM" id="SSF55008">
    <property type="entry name" value="HMA, heavy metal-associated domain"/>
    <property type="match status" value="2"/>
</dbReference>
<dbReference type="InterPro" id="IPR023214">
    <property type="entry name" value="HAD_sf"/>
</dbReference>
<name>A0A1I3MM24_9BACT</name>
<organism evidence="19 20">
    <name type="scientific">Desulfomicrobium apsheronum</name>
    <dbReference type="NCBI Taxonomy" id="52560"/>
    <lineage>
        <taxon>Bacteria</taxon>
        <taxon>Pseudomonadati</taxon>
        <taxon>Thermodesulfobacteriota</taxon>
        <taxon>Desulfovibrionia</taxon>
        <taxon>Desulfovibrionales</taxon>
        <taxon>Desulfomicrobiaceae</taxon>
        <taxon>Desulfomicrobium</taxon>
    </lineage>
</organism>
<dbReference type="SFLD" id="SFLDS00003">
    <property type="entry name" value="Haloacid_Dehalogenase"/>
    <property type="match status" value="1"/>
</dbReference>
<evidence type="ECO:0000256" key="2">
    <source>
        <dbReference type="ARBA" id="ARBA00006024"/>
    </source>
</evidence>
<keyword evidence="11" id="KW-0460">Magnesium</keyword>
<feature type="transmembrane region" description="Helical" evidence="17">
    <location>
        <begin position="273"/>
        <end position="291"/>
    </location>
</feature>
<keyword evidence="8 17" id="KW-0547">Nucleotide-binding</keyword>
<dbReference type="Gene3D" id="3.40.1110.10">
    <property type="entry name" value="Calcium-transporting ATPase, cytoplasmic domain N"/>
    <property type="match status" value="1"/>
</dbReference>
<dbReference type="SFLD" id="SFLDF00027">
    <property type="entry name" value="p-type_atpase"/>
    <property type="match status" value="1"/>
</dbReference>
<dbReference type="Pfam" id="PF00702">
    <property type="entry name" value="Hydrolase"/>
    <property type="match status" value="1"/>
</dbReference>
<dbReference type="NCBIfam" id="TIGR01494">
    <property type="entry name" value="ATPase_P-type"/>
    <property type="match status" value="1"/>
</dbReference>
<evidence type="ECO:0000256" key="7">
    <source>
        <dbReference type="ARBA" id="ARBA00022737"/>
    </source>
</evidence>
<dbReference type="PROSITE" id="PS50846">
    <property type="entry name" value="HMA_2"/>
    <property type="match status" value="2"/>
</dbReference>
<gene>
    <name evidence="19" type="ORF">SAMN04488082_10116</name>
</gene>
<evidence type="ECO:0000256" key="5">
    <source>
        <dbReference type="ARBA" id="ARBA00022692"/>
    </source>
</evidence>
<evidence type="ECO:0000256" key="15">
    <source>
        <dbReference type="ARBA" id="ARBA00023065"/>
    </source>
</evidence>
<proteinExistence type="inferred from homology"/>
<dbReference type="PROSITE" id="PS01047">
    <property type="entry name" value="HMA_1"/>
    <property type="match status" value="1"/>
</dbReference>
<dbReference type="Proteomes" id="UP000198635">
    <property type="component" value="Unassembled WGS sequence"/>
</dbReference>
<dbReference type="InterPro" id="IPR059000">
    <property type="entry name" value="ATPase_P-type_domA"/>
</dbReference>
<dbReference type="InterPro" id="IPR023299">
    <property type="entry name" value="ATPase_P-typ_cyto_dom_N"/>
</dbReference>
<sequence length="824" mass="87519">MNSKSRSIRLPVGGMHCAACSTRIEKVVGAMPGVESISVNLASEEMDLLHDPQDAPLEKVLEQVRELGFSVEAPQEQNVLDLKIGGMHCAACSSRIERVTGRLEGVKEASVNLGAESGRFVFDPALVSQRTLRQTIHDAGFTTSIPQKQSAGDEEARIAARLEEKKRVVLWSMAFALPLLVLSMGHMWGMPLPSFLDPMHAPGTFALAQLLLTLPVVWSGRSFYLIGFPALARRAPNMDSLVAVGTGAALVYSLWNTIEIWLGVDAQARAMDLYYESAAVLIAMISLGKFFEARSVSKTTGAVRALMALAPDTATLVDGEEERKIPVEEIEPGDLLRIRPGERLPVDGEVAEGQSHVDESMLTGEPLPARRGPGDRVYGGTLNTTGAFVMRASLVGEDTMLARIVRLVRDAQGSKAPIANLADTISYYFVPVVMALALASGLAWYLLSDEPFVFALRIAISVLVIACPCAMGLATPTSIMVGTGRGAQLGVLIKSGRALQRAGELGTLVFDKTGTLTIGKPVLTEVWVDPSAGLDRDALLRLAASIEAQSEHPLAQAVVAAAQGPLPKAGDFLSVPGQGVTATVEGSTVAIGNERLMQAGNLNLEAARAARERMEENGATVVHVAVDNVLAGLLAISDQLRPESEKAVQRLRDLGMEIVLLTGDSERAARAVAARLGIDRVIAGVLPDRKAEVIIELQQEGRVVGMVGDGINDAPALARADLGLAMGGGMDVAMESGDVVLMREDLFGVLTALSLSRAVMRNIRQNLFWAFAFNTIGLPIAAGLLHVFGGPTMSPMLAGGAMAMSSVLVVTNALRLRFFVPHHA</sequence>
<reference evidence="20" key="1">
    <citation type="submission" date="2016-10" db="EMBL/GenBank/DDBJ databases">
        <authorList>
            <person name="Varghese N."/>
            <person name="Submissions S."/>
        </authorList>
    </citation>
    <scope>NUCLEOTIDE SEQUENCE [LARGE SCALE GENOMIC DNA]</scope>
    <source>
        <strain evidence="20">DSM 5918</strain>
    </source>
</reference>
<dbReference type="InterPro" id="IPR006121">
    <property type="entry name" value="HMA_dom"/>
</dbReference>
<dbReference type="InterPro" id="IPR008250">
    <property type="entry name" value="ATPase_P-typ_transduc_dom_A_sf"/>
</dbReference>
<dbReference type="PRINTS" id="PR00119">
    <property type="entry name" value="CATATPASE"/>
</dbReference>
<evidence type="ECO:0000256" key="8">
    <source>
        <dbReference type="ARBA" id="ARBA00022741"/>
    </source>
</evidence>
<keyword evidence="16 17" id="KW-0472">Membrane</keyword>
<dbReference type="Gene3D" id="3.40.50.1000">
    <property type="entry name" value="HAD superfamily/HAD-like"/>
    <property type="match status" value="1"/>
</dbReference>
<evidence type="ECO:0000256" key="1">
    <source>
        <dbReference type="ARBA" id="ARBA00004651"/>
    </source>
</evidence>
<evidence type="ECO:0000256" key="6">
    <source>
        <dbReference type="ARBA" id="ARBA00022723"/>
    </source>
</evidence>
<feature type="domain" description="HMA" evidence="18">
    <location>
        <begin position="78"/>
        <end position="144"/>
    </location>
</feature>
<keyword evidence="9" id="KW-0187">Copper transport</keyword>
<evidence type="ECO:0000256" key="17">
    <source>
        <dbReference type="RuleBase" id="RU362081"/>
    </source>
</evidence>
<dbReference type="CDD" id="cd00371">
    <property type="entry name" value="HMA"/>
    <property type="match status" value="2"/>
</dbReference>
<dbReference type="SUPFAM" id="SSF56784">
    <property type="entry name" value="HAD-like"/>
    <property type="match status" value="1"/>
</dbReference>
<evidence type="ECO:0000256" key="16">
    <source>
        <dbReference type="ARBA" id="ARBA00023136"/>
    </source>
</evidence>
<dbReference type="Gene3D" id="2.70.150.10">
    <property type="entry name" value="Calcium-transporting ATPase, cytoplasmic transduction domain A"/>
    <property type="match status" value="1"/>
</dbReference>
<evidence type="ECO:0000256" key="10">
    <source>
        <dbReference type="ARBA" id="ARBA00022840"/>
    </source>
</evidence>
<dbReference type="PANTHER" id="PTHR43520:SF8">
    <property type="entry name" value="P-TYPE CU(+) TRANSPORTER"/>
    <property type="match status" value="1"/>
</dbReference>
<evidence type="ECO:0000313" key="19">
    <source>
        <dbReference type="EMBL" id="SFI98047.1"/>
    </source>
</evidence>
<keyword evidence="3" id="KW-0813">Transport</keyword>
<keyword evidence="7" id="KW-0677">Repeat</keyword>
<dbReference type="OrthoDB" id="9763278at2"/>
<dbReference type="Pfam" id="PF00122">
    <property type="entry name" value="E1-E2_ATPase"/>
    <property type="match status" value="1"/>
</dbReference>
<evidence type="ECO:0000256" key="14">
    <source>
        <dbReference type="ARBA" id="ARBA00023008"/>
    </source>
</evidence>
<feature type="transmembrane region" description="Helical" evidence="17">
    <location>
        <begin position="200"/>
        <end position="220"/>
    </location>
</feature>
<dbReference type="InterPro" id="IPR036412">
    <property type="entry name" value="HAD-like_sf"/>
</dbReference>
<evidence type="ECO:0000256" key="3">
    <source>
        <dbReference type="ARBA" id="ARBA00022448"/>
    </source>
</evidence>
<dbReference type="EMBL" id="FORX01000001">
    <property type="protein sequence ID" value="SFI98047.1"/>
    <property type="molecule type" value="Genomic_DNA"/>
</dbReference>
<evidence type="ECO:0000256" key="11">
    <source>
        <dbReference type="ARBA" id="ARBA00022842"/>
    </source>
</evidence>
<feature type="transmembrane region" description="Helical" evidence="17">
    <location>
        <begin position="168"/>
        <end position="188"/>
    </location>
</feature>
<comment type="similarity">
    <text evidence="2 17">Belongs to the cation transport ATPase (P-type) (TC 3.A.3) family. Type IB subfamily.</text>
</comment>
<dbReference type="InterPro" id="IPR044492">
    <property type="entry name" value="P_typ_ATPase_HD_dom"/>
</dbReference>
<evidence type="ECO:0000256" key="12">
    <source>
        <dbReference type="ARBA" id="ARBA00022967"/>
    </source>
</evidence>